<comment type="caution">
    <text evidence="1">The sequence shown here is derived from an EMBL/GenBank/DDBJ whole genome shotgun (WGS) entry which is preliminary data.</text>
</comment>
<organism evidence="1 2">
    <name type="scientific">Austropuccinia psidii MF-1</name>
    <dbReference type="NCBI Taxonomy" id="1389203"/>
    <lineage>
        <taxon>Eukaryota</taxon>
        <taxon>Fungi</taxon>
        <taxon>Dikarya</taxon>
        <taxon>Basidiomycota</taxon>
        <taxon>Pucciniomycotina</taxon>
        <taxon>Pucciniomycetes</taxon>
        <taxon>Pucciniales</taxon>
        <taxon>Sphaerophragmiaceae</taxon>
        <taxon>Austropuccinia</taxon>
    </lineage>
</organism>
<protein>
    <submittedName>
        <fullName evidence="1">Uncharacterized protein</fullName>
    </submittedName>
</protein>
<evidence type="ECO:0000313" key="2">
    <source>
        <dbReference type="Proteomes" id="UP000765509"/>
    </source>
</evidence>
<gene>
    <name evidence="1" type="ORF">O181_130528</name>
</gene>
<keyword evidence="2" id="KW-1185">Reference proteome</keyword>
<proteinExistence type="predicted"/>
<name>A0A9Q3L083_9BASI</name>
<accession>A0A9Q3L083</accession>
<dbReference type="AlphaFoldDB" id="A0A9Q3L083"/>
<sequence>MGLPEPILAKYLKGPKAPKMAINFHVLCQSPEATSHLQKWLSPQDQGNPWPSSTDPSLWEPGVKHIYGIIYHYEPFSLRNSIVMVLGLHFSISNQVPKPITHLKARLQPLSLTIHGGYQKTIQGPQLPGLPGVGYLIPAVFPQGNTGPGFFKGNFKRLLIIQISCQGIKHSSTSWTTQFIHTGSIWTTCMALAHLGPFVFHCGNSRHKVHF</sequence>
<evidence type="ECO:0000313" key="1">
    <source>
        <dbReference type="EMBL" id="MBW0590813.1"/>
    </source>
</evidence>
<dbReference type="Proteomes" id="UP000765509">
    <property type="component" value="Unassembled WGS sequence"/>
</dbReference>
<reference evidence="1" key="1">
    <citation type="submission" date="2021-03" db="EMBL/GenBank/DDBJ databases">
        <title>Draft genome sequence of rust myrtle Austropuccinia psidii MF-1, a brazilian biotype.</title>
        <authorList>
            <person name="Quecine M.C."/>
            <person name="Pachon D.M.R."/>
            <person name="Bonatelli M.L."/>
            <person name="Correr F.H."/>
            <person name="Franceschini L.M."/>
            <person name="Leite T.F."/>
            <person name="Margarido G.R.A."/>
            <person name="Almeida C.A."/>
            <person name="Ferrarezi J.A."/>
            <person name="Labate C.A."/>
        </authorList>
    </citation>
    <scope>NUCLEOTIDE SEQUENCE</scope>
    <source>
        <strain evidence="1">MF-1</strain>
    </source>
</reference>
<dbReference type="EMBL" id="AVOT02140099">
    <property type="protein sequence ID" value="MBW0590813.1"/>
    <property type="molecule type" value="Genomic_DNA"/>
</dbReference>